<proteinExistence type="predicted"/>
<protein>
    <submittedName>
        <fullName evidence="1">Uncharacterized protein</fullName>
    </submittedName>
</protein>
<name>A0A653C5D8_CALMS</name>
<evidence type="ECO:0000313" key="2">
    <source>
        <dbReference type="Proteomes" id="UP000410492"/>
    </source>
</evidence>
<dbReference type="AlphaFoldDB" id="A0A653C5D8"/>
<sequence length="71" mass="8230">MVRDRRRHRTCVALTLEIARCEHDDTSRARSDNTRLPGRRLLFCRSATLIGFARLRESECVYRPTPGLSLT</sequence>
<reference evidence="1 2" key="1">
    <citation type="submission" date="2019-01" db="EMBL/GenBank/DDBJ databases">
        <authorList>
            <person name="Sayadi A."/>
        </authorList>
    </citation>
    <scope>NUCLEOTIDE SEQUENCE [LARGE SCALE GENOMIC DNA]</scope>
</reference>
<dbReference type="Proteomes" id="UP000410492">
    <property type="component" value="Unassembled WGS sequence"/>
</dbReference>
<evidence type="ECO:0000313" key="1">
    <source>
        <dbReference type="EMBL" id="VEN43118.1"/>
    </source>
</evidence>
<dbReference type="EMBL" id="CAACVG010007005">
    <property type="protein sequence ID" value="VEN43118.1"/>
    <property type="molecule type" value="Genomic_DNA"/>
</dbReference>
<gene>
    <name evidence="1" type="ORF">CALMAC_LOCUS6368</name>
</gene>
<keyword evidence="2" id="KW-1185">Reference proteome</keyword>
<organism evidence="1 2">
    <name type="scientific">Callosobruchus maculatus</name>
    <name type="common">Southern cowpea weevil</name>
    <name type="synonym">Pulse bruchid</name>
    <dbReference type="NCBI Taxonomy" id="64391"/>
    <lineage>
        <taxon>Eukaryota</taxon>
        <taxon>Metazoa</taxon>
        <taxon>Ecdysozoa</taxon>
        <taxon>Arthropoda</taxon>
        <taxon>Hexapoda</taxon>
        <taxon>Insecta</taxon>
        <taxon>Pterygota</taxon>
        <taxon>Neoptera</taxon>
        <taxon>Endopterygota</taxon>
        <taxon>Coleoptera</taxon>
        <taxon>Polyphaga</taxon>
        <taxon>Cucujiformia</taxon>
        <taxon>Chrysomeloidea</taxon>
        <taxon>Chrysomelidae</taxon>
        <taxon>Bruchinae</taxon>
        <taxon>Bruchini</taxon>
        <taxon>Callosobruchus</taxon>
    </lineage>
</organism>
<accession>A0A653C5D8</accession>